<dbReference type="eggNOG" id="ENOG5032U4U">
    <property type="taxonomic scope" value="Bacteria"/>
</dbReference>
<accession>W7ICT4</accession>
<organism evidence="2 3">
    <name type="scientific">Actinokineospora spheciospongiae</name>
    <dbReference type="NCBI Taxonomy" id="909613"/>
    <lineage>
        <taxon>Bacteria</taxon>
        <taxon>Bacillati</taxon>
        <taxon>Actinomycetota</taxon>
        <taxon>Actinomycetes</taxon>
        <taxon>Pseudonocardiales</taxon>
        <taxon>Pseudonocardiaceae</taxon>
        <taxon>Actinokineospora</taxon>
    </lineage>
</organism>
<evidence type="ECO:0000313" key="3">
    <source>
        <dbReference type="Proteomes" id="UP000019277"/>
    </source>
</evidence>
<protein>
    <submittedName>
        <fullName evidence="2">Putative conserved transmembrane protein</fullName>
    </submittedName>
</protein>
<name>W7ICT4_9PSEU</name>
<keyword evidence="3" id="KW-1185">Reference proteome</keyword>
<proteinExistence type="predicted"/>
<sequence>MALPATGYPGQMKLYADEPTRRIRQAVGDLVALLLVLLATWLAKEVRERILELRGPGDGLITAGTNLRDTFDQAASHADDVPLVGDELAGALKTGSGAGDKLTAAGQWQIEAVQDLALWVTVALIAVPIAFLLIVWFPRRHRYVREATAATRLRAAGTEGHDLLALRALVTTSLPRLAKTKGIATGWRTGDPDAIDTLARHELRRLGLDL</sequence>
<keyword evidence="1" id="KW-1133">Transmembrane helix</keyword>
<dbReference type="Proteomes" id="UP000019277">
    <property type="component" value="Unassembled WGS sequence"/>
</dbReference>
<gene>
    <name evidence="2" type="ORF">UO65_6156</name>
</gene>
<keyword evidence="1 2" id="KW-0812">Transmembrane</keyword>
<comment type="caution">
    <text evidence="2">The sequence shown here is derived from an EMBL/GenBank/DDBJ whole genome shotgun (WGS) entry which is preliminary data.</text>
</comment>
<evidence type="ECO:0000313" key="2">
    <source>
        <dbReference type="EMBL" id="EWC58555.1"/>
    </source>
</evidence>
<evidence type="ECO:0000256" key="1">
    <source>
        <dbReference type="SAM" id="Phobius"/>
    </source>
</evidence>
<reference evidence="2 3" key="1">
    <citation type="journal article" date="2014" name="Genome Announc.">
        <title>Draft Genome Sequence of the Antitrypanosomally Active Sponge-Associated Bacterium Actinokineospora sp. Strain EG49.</title>
        <authorList>
            <person name="Harjes J."/>
            <person name="Ryu T."/>
            <person name="Abdelmohsen U.R."/>
            <person name="Moitinho-Silva L."/>
            <person name="Horn H."/>
            <person name="Ravasi T."/>
            <person name="Hentschel U."/>
        </authorList>
    </citation>
    <scope>NUCLEOTIDE SEQUENCE [LARGE SCALE GENOMIC DNA]</scope>
    <source>
        <strain evidence="2 3">EG49</strain>
    </source>
</reference>
<keyword evidence="1" id="KW-0472">Membrane</keyword>
<dbReference type="AlphaFoldDB" id="W7ICT4"/>
<feature type="transmembrane region" description="Helical" evidence="1">
    <location>
        <begin position="116"/>
        <end position="137"/>
    </location>
</feature>
<dbReference type="STRING" id="909613.UO65_6156"/>
<dbReference type="EMBL" id="AYXG01000238">
    <property type="protein sequence ID" value="EWC58555.1"/>
    <property type="molecule type" value="Genomic_DNA"/>
</dbReference>